<dbReference type="EMBL" id="SISK01000020">
    <property type="protein sequence ID" value="TBN36019.1"/>
    <property type="molecule type" value="Genomic_DNA"/>
</dbReference>
<gene>
    <name evidence="2" type="ORF">EYE42_15765</name>
</gene>
<dbReference type="OrthoDB" id="7844805at2"/>
<dbReference type="AlphaFoldDB" id="A0A4Q9FW31"/>
<feature type="transmembrane region" description="Helical" evidence="1">
    <location>
        <begin position="118"/>
        <end position="140"/>
    </location>
</feature>
<keyword evidence="3" id="KW-1185">Reference proteome</keyword>
<evidence type="ECO:0000313" key="2">
    <source>
        <dbReference type="EMBL" id="TBN36019.1"/>
    </source>
</evidence>
<organism evidence="2 3">
    <name type="scientific">Paracoccus subflavus</name>
    <dbReference type="NCBI Taxonomy" id="2528244"/>
    <lineage>
        <taxon>Bacteria</taxon>
        <taxon>Pseudomonadati</taxon>
        <taxon>Pseudomonadota</taxon>
        <taxon>Alphaproteobacteria</taxon>
        <taxon>Rhodobacterales</taxon>
        <taxon>Paracoccaceae</taxon>
        <taxon>Paracoccus</taxon>
    </lineage>
</organism>
<accession>A0A4Q9FW31</accession>
<dbReference type="RefSeq" id="WP_130992272.1">
    <property type="nucleotide sequence ID" value="NZ_SISK01000020.1"/>
</dbReference>
<proteinExistence type="predicted"/>
<evidence type="ECO:0000313" key="3">
    <source>
        <dbReference type="Proteomes" id="UP000293520"/>
    </source>
</evidence>
<dbReference type="Proteomes" id="UP000293520">
    <property type="component" value="Unassembled WGS sequence"/>
</dbReference>
<reference evidence="2 3" key="1">
    <citation type="submission" date="2019-02" db="EMBL/GenBank/DDBJ databases">
        <title>Paracoccus subflavus sp. nov., isolated from marine sediment of the Pacific Ocean.</title>
        <authorList>
            <person name="Zhang G."/>
        </authorList>
    </citation>
    <scope>NUCLEOTIDE SEQUENCE [LARGE SCALE GENOMIC DNA]</scope>
    <source>
        <strain evidence="2 3">GY0581</strain>
    </source>
</reference>
<keyword evidence="1" id="KW-1133">Transmembrane helix</keyword>
<name>A0A4Q9FW31_9RHOB</name>
<keyword evidence="1" id="KW-0472">Membrane</keyword>
<sequence>MSVKDPFEILADEITLIRRQIDQLQRTSLDRKEAEKLNAVVAQGLDRMAKVGPALQQRIEQSLATAALDLRQHTVYAATEGAKEAIRAAQLESIKAAGDLRKAAGEARREAWRWFGGFWVWLASVGAAFFALGLLTMFLLQGRADAHKFGQSPSIFCKWAGGETMSNEAGDKACVFWIDTPPGQE</sequence>
<evidence type="ECO:0000256" key="1">
    <source>
        <dbReference type="SAM" id="Phobius"/>
    </source>
</evidence>
<comment type="caution">
    <text evidence="2">The sequence shown here is derived from an EMBL/GenBank/DDBJ whole genome shotgun (WGS) entry which is preliminary data.</text>
</comment>
<protein>
    <submittedName>
        <fullName evidence="2">Uncharacterized protein</fullName>
    </submittedName>
</protein>
<keyword evidence="1" id="KW-0812">Transmembrane</keyword>